<dbReference type="Gene3D" id="3.20.20.450">
    <property type="entry name" value="EAL domain"/>
    <property type="match status" value="1"/>
</dbReference>
<dbReference type="PROSITE" id="PS50883">
    <property type="entry name" value="EAL"/>
    <property type="match status" value="1"/>
</dbReference>
<proteinExistence type="predicted"/>
<gene>
    <name evidence="2" type="ORF">RU08_22740</name>
</gene>
<dbReference type="AlphaFoldDB" id="A0A0D0K1B7"/>
<dbReference type="GO" id="GO:0071111">
    <property type="term" value="F:cyclic-guanylate-specific phosphodiesterase activity"/>
    <property type="evidence" value="ECO:0007669"/>
    <property type="project" value="InterPro"/>
</dbReference>
<evidence type="ECO:0000313" key="2">
    <source>
        <dbReference type="EMBL" id="KIP90885.1"/>
    </source>
</evidence>
<dbReference type="Pfam" id="PF00563">
    <property type="entry name" value="EAL"/>
    <property type="match status" value="1"/>
</dbReference>
<protein>
    <submittedName>
        <fullName evidence="2">Diguanylate phosphodiesterase</fullName>
    </submittedName>
</protein>
<dbReference type="InterPro" id="IPR001633">
    <property type="entry name" value="EAL_dom"/>
</dbReference>
<sequence length="238" mass="26666">MRQGLFHLAFQPVVSPANAQRVLYHEGLLRSTGEPLGFNPFAVLERLQSIRQLDRCVVSRVIALLQRHPRMTLGCNISAQSTRLDPHWERVLQQLADDADLARRLVIEITESSAQPSHERAIEFVHQLRRTGCHVAIDDFGSGFATLTFIQQGQPDLIKIDQGYIRRARQSSLHVKTLKHLIGLCSTLAAHVVVEGIETVEDLAIAQECDAQWVQGFLFARPKALIDGLEEPCVIALR</sequence>
<dbReference type="EMBL" id="JXQW01000096">
    <property type="protein sequence ID" value="KIP90885.1"/>
    <property type="molecule type" value="Genomic_DNA"/>
</dbReference>
<evidence type="ECO:0000259" key="1">
    <source>
        <dbReference type="PROSITE" id="PS50883"/>
    </source>
</evidence>
<comment type="caution">
    <text evidence="2">The sequence shown here is derived from an EMBL/GenBank/DDBJ whole genome shotgun (WGS) entry which is preliminary data.</text>
</comment>
<dbReference type="InterPro" id="IPR050706">
    <property type="entry name" value="Cyclic-di-GMP_PDE-like"/>
</dbReference>
<dbReference type="PANTHER" id="PTHR33121:SF23">
    <property type="entry name" value="CYCLIC DI-GMP PHOSPHODIESTERASE PDEB"/>
    <property type="match status" value="1"/>
</dbReference>
<dbReference type="InterPro" id="IPR035919">
    <property type="entry name" value="EAL_sf"/>
</dbReference>
<feature type="domain" description="EAL" evidence="1">
    <location>
        <begin position="1"/>
        <end position="236"/>
    </location>
</feature>
<dbReference type="CDD" id="cd01948">
    <property type="entry name" value="EAL"/>
    <property type="match status" value="1"/>
</dbReference>
<organism evidence="2 3">
    <name type="scientific">Pseudomonas fulva</name>
    <dbReference type="NCBI Taxonomy" id="47880"/>
    <lineage>
        <taxon>Bacteria</taxon>
        <taxon>Pseudomonadati</taxon>
        <taxon>Pseudomonadota</taxon>
        <taxon>Gammaproteobacteria</taxon>
        <taxon>Pseudomonadales</taxon>
        <taxon>Pseudomonadaceae</taxon>
        <taxon>Pseudomonas</taxon>
    </lineage>
</organism>
<evidence type="ECO:0000313" key="3">
    <source>
        <dbReference type="Proteomes" id="UP000032068"/>
    </source>
</evidence>
<name>A0A0D0K1B7_9PSED</name>
<dbReference type="SUPFAM" id="SSF141868">
    <property type="entry name" value="EAL domain-like"/>
    <property type="match status" value="1"/>
</dbReference>
<dbReference type="SMART" id="SM00052">
    <property type="entry name" value="EAL"/>
    <property type="match status" value="1"/>
</dbReference>
<dbReference type="Proteomes" id="UP000032068">
    <property type="component" value="Unassembled WGS sequence"/>
</dbReference>
<accession>A0A0D0K1B7</accession>
<reference evidence="2 3" key="1">
    <citation type="submission" date="2014-12" db="EMBL/GenBank/DDBJ databases">
        <title>16Stimator: statistical estimation of ribosomal gene copy numbers from draft genome assemblies.</title>
        <authorList>
            <person name="Perisin M.A."/>
            <person name="Vetter M."/>
            <person name="Gilbert J.A."/>
            <person name="Bergelson J."/>
        </authorList>
    </citation>
    <scope>NUCLEOTIDE SEQUENCE [LARGE SCALE GENOMIC DNA]</scope>
    <source>
        <strain evidence="2 3">MEJ086</strain>
    </source>
</reference>
<dbReference type="PANTHER" id="PTHR33121">
    <property type="entry name" value="CYCLIC DI-GMP PHOSPHODIESTERASE PDEF"/>
    <property type="match status" value="1"/>
</dbReference>